<evidence type="ECO:0000313" key="2">
    <source>
        <dbReference type="Proteomes" id="UP001523565"/>
    </source>
</evidence>
<dbReference type="Pfam" id="PF04229">
    <property type="entry name" value="GrpB"/>
    <property type="match status" value="1"/>
</dbReference>
<comment type="caution">
    <text evidence="1">The sequence shown here is derived from an EMBL/GenBank/DDBJ whole genome shotgun (WGS) entry which is preliminary data.</text>
</comment>
<organism evidence="1 2">
    <name type="scientific">Ohessyouella blattaphilus</name>
    <dbReference type="NCBI Taxonomy" id="2949333"/>
    <lineage>
        <taxon>Bacteria</taxon>
        <taxon>Bacillati</taxon>
        <taxon>Bacillota</taxon>
        <taxon>Clostridia</taxon>
        <taxon>Lachnospirales</taxon>
        <taxon>Lachnospiraceae</taxon>
        <taxon>Ohessyouella</taxon>
    </lineage>
</organism>
<dbReference type="SUPFAM" id="SSF81301">
    <property type="entry name" value="Nucleotidyltransferase"/>
    <property type="match status" value="1"/>
</dbReference>
<dbReference type="PANTHER" id="PTHR34822">
    <property type="entry name" value="GRPB DOMAIN PROTEIN (AFU_ORTHOLOGUE AFUA_1G01530)"/>
    <property type="match status" value="1"/>
</dbReference>
<reference evidence="1 2" key="1">
    <citation type="journal article" date="2022" name="Genome Biol. Evol.">
        <title>Host diet, physiology and behaviors set the stage for Lachnospiraceae cladogenesis.</title>
        <authorList>
            <person name="Vera-Ponce De Leon A."/>
            <person name="Schneider M."/>
            <person name="Jahnes B.C."/>
            <person name="Sadowski V."/>
            <person name="Camuy-Velez L.A."/>
            <person name="Duan J."/>
            <person name="Sabree Z.L."/>
        </authorList>
    </citation>
    <scope>NUCLEOTIDE SEQUENCE [LARGE SCALE GENOMIC DNA]</scope>
    <source>
        <strain evidence="1 2">PAL227</strain>
    </source>
</reference>
<protein>
    <submittedName>
        <fullName evidence="1">GrpB family protein</fullName>
    </submittedName>
</protein>
<dbReference type="PANTHER" id="PTHR34822:SF1">
    <property type="entry name" value="GRPB FAMILY PROTEIN"/>
    <property type="match status" value="1"/>
</dbReference>
<evidence type="ECO:0000313" key="1">
    <source>
        <dbReference type="EMBL" id="MCP1110444.1"/>
    </source>
</evidence>
<dbReference type="InterPro" id="IPR043519">
    <property type="entry name" value="NT_sf"/>
</dbReference>
<dbReference type="InterPro" id="IPR007344">
    <property type="entry name" value="GrpB/CoaE"/>
</dbReference>
<proteinExistence type="predicted"/>
<dbReference type="EMBL" id="JAMZFV010000013">
    <property type="protein sequence ID" value="MCP1110444.1"/>
    <property type="molecule type" value="Genomic_DNA"/>
</dbReference>
<sequence>MNTENNLQTLADMHSRSKAAQAKFAPGTAQYTLQVNRLHALEVAKALIEKDGGTFVSDLSREELERAQAPLASLISKSEKSLTKLKDGSWQQKMLIDNLEALHQAYKLLDLALAEATAREMTWDEYVDSVTIGERDPLEGDVFLADYSPDWPLWFASEKEKIEKALGDKALQIHHVGSTSVPNLVAKPLLDLLLLVPDAAKEEDYVVPLEALGYTLRIREPDWYGHRLLKGPENKINLHVFTEGCEEAKRMLLFRDWLREHPEDRELYAKTKQELAKKSWTHIQHYADAKSEVVAEIMARATKEKLS</sequence>
<dbReference type="Proteomes" id="UP001523565">
    <property type="component" value="Unassembled WGS sequence"/>
</dbReference>
<gene>
    <name evidence="1" type="ORF">NK118_09305</name>
</gene>
<accession>A0ABT1EIB1</accession>
<keyword evidence="2" id="KW-1185">Reference proteome</keyword>
<name>A0ABT1EIB1_9FIRM</name>
<dbReference type="Gene3D" id="3.30.460.10">
    <property type="entry name" value="Beta Polymerase, domain 2"/>
    <property type="match status" value="1"/>
</dbReference>
<dbReference type="RefSeq" id="WP_262069324.1">
    <property type="nucleotide sequence ID" value="NZ_JAMXOC010000013.1"/>
</dbReference>